<dbReference type="InterPro" id="IPR043502">
    <property type="entry name" value="DNA/RNA_pol_sf"/>
</dbReference>
<dbReference type="EMBL" id="BSXT01003493">
    <property type="protein sequence ID" value="GMF54406.1"/>
    <property type="molecule type" value="Genomic_DNA"/>
</dbReference>
<dbReference type="SUPFAM" id="SSF56672">
    <property type="entry name" value="DNA/RNA polymerases"/>
    <property type="match status" value="1"/>
</dbReference>
<protein>
    <submittedName>
        <fullName evidence="2">Unnamed protein product</fullName>
    </submittedName>
</protein>
<dbReference type="InterPro" id="IPR051320">
    <property type="entry name" value="Viral_Replic_Matur_Polypro"/>
</dbReference>
<evidence type="ECO:0000259" key="1">
    <source>
        <dbReference type="Pfam" id="PF00078"/>
    </source>
</evidence>
<dbReference type="Proteomes" id="UP001165121">
    <property type="component" value="Unassembled WGS sequence"/>
</dbReference>
<comment type="caution">
    <text evidence="2">The sequence shown here is derived from an EMBL/GenBank/DDBJ whole genome shotgun (WGS) entry which is preliminary data.</text>
</comment>
<feature type="domain" description="Reverse transcriptase" evidence="1">
    <location>
        <begin position="115"/>
        <end position="213"/>
    </location>
</feature>
<proteinExistence type="predicted"/>
<dbReference type="Gene3D" id="3.30.70.270">
    <property type="match status" value="1"/>
</dbReference>
<reference evidence="2" key="1">
    <citation type="submission" date="2023-04" db="EMBL/GenBank/DDBJ databases">
        <title>Phytophthora fragariaefolia NBRC 109709.</title>
        <authorList>
            <person name="Ichikawa N."/>
            <person name="Sato H."/>
            <person name="Tonouchi N."/>
        </authorList>
    </citation>
    <scope>NUCLEOTIDE SEQUENCE</scope>
    <source>
        <strain evidence="2">NBRC 109709</strain>
    </source>
</reference>
<dbReference type="InterPro" id="IPR043128">
    <property type="entry name" value="Rev_trsase/Diguanyl_cyclase"/>
</dbReference>
<dbReference type="PANTHER" id="PTHR33064">
    <property type="entry name" value="POL PROTEIN"/>
    <property type="match status" value="1"/>
</dbReference>
<dbReference type="CDD" id="cd01647">
    <property type="entry name" value="RT_LTR"/>
    <property type="match status" value="1"/>
</dbReference>
<gene>
    <name evidence="2" type="ORF">Pfra01_002269700</name>
</gene>
<dbReference type="AlphaFoldDB" id="A0A9W7D1U7"/>
<evidence type="ECO:0000313" key="3">
    <source>
        <dbReference type="Proteomes" id="UP001165121"/>
    </source>
</evidence>
<dbReference type="InterPro" id="IPR000477">
    <property type="entry name" value="RT_dom"/>
</dbReference>
<dbReference type="PANTHER" id="PTHR33064:SF37">
    <property type="entry name" value="RIBONUCLEASE H"/>
    <property type="match status" value="1"/>
</dbReference>
<dbReference type="Gene3D" id="3.10.10.10">
    <property type="entry name" value="HIV Type 1 Reverse Transcriptase, subunit A, domain 1"/>
    <property type="match status" value="1"/>
</dbReference>
<evidence type="ECO:0000313" key="2">
    <source>
        <dbReference type="EMBL" id="GMF54406.1"/>
    </source>
</evidence>
<accession>A0A9W7D1U7</accession>
<keyword evidence="3" id="KW-1185">Reference proteome</keyword>
<dbReference type="OrthoDB" id="101631at2759"/>
<name>A0A9W7D1U7_9STRA</name>
<dbReference type="Pfam" id="PF00078">
    <property type="entry name" value="RVT_1"/>
    <property type="match status" value="1"/>
</dbReference>
<sequence length="235" mass="26372">MAVLPDLSLTAEVKIKDLKVGQPTDSDPQVVTREGEHLRQIIWKRRRWLIGKGNALPPTAVGVGCDIDDGDARPVAQRVRKIPPQFREKVADFIKGLLSAGMIPPSTSPWASPIVKKNGVDIRLCIDYRLVKGLTQLMVYPMPVVNDLLEGLDKYLWYCSLDMAIGFWVVPMTDRARLISAFITPLGLFKWRHMQFGLCNAPQNYQGLIDNALYGFLRLSPDDATRDVFKEGKPV</sequence>
<organism evidence="2 3">
    <name type="scientific">Phytophthora fragariaefolia</name>
    <dbReference type="NCBI Taxonomy" id="1490495"/>
    <lineage>
        <taxon>Eukaryota</taxon>
        <taxon>Sar</taxon>
        <taxon>Stramenopiles</taxon>
        <taxon>Oomycota</taxon>
        <taxon>Peronosporomycetes</taxon>
        <taxon>Peronosporales</taxon>
        <taxon>Peronosporaceae</taxon>
        <taxon>Phytophthora</taxon>
    </lineage>
</organism>